<dbReference type="InterPro" id="IPR001623">
    <property type="entry name" value="DnaJ_domain"/>
</dbReference>
<evidence type="ECO:0000313" key="3">
    <source>
        <dbReference type="Proteomes" id="UP001190700"/>
    </source>
</evidence>
<feature type="domain" description="J" evidence="1">
    <location>
        <begin position="10"/>
        <end position="79"/>
    </location>
</feature>
<dbReference type="Pfam" id="PF00226">
    <property type="entry name" value="DnaJ"/>
    <property type="match status" value="1"/>
</dbReference>
<name>A0AAE0BHY0_9CHLO</name>
<dbReference type="Proteomes" id="UP001190700">
    <property type="component" value="Unassembled WGS sequence"/>
</dbReference>
<dbReference type="SUPFAM" id="SSF46565">
    <property type="entry name" value="Chaperone J-domain"/>
    <property type="match status" value="1"/>
</dbReference>
<dbReference type="GO" id="GO:0030544">
    <property type="term" value="F:Hsp70 protein binding"/>
    <property type="evidence" value="ECO:0007669"/>
    <property type="project" value="TreeGrafter"/>
</dbReference>
<evidence type="ECO:0000313" key="2">
    <source>
        <dbReference type="EMBL" id="KAK3236938.1"/>
    </source>
</evidence>
<dbReference type="PANTHER" id="PTHR43908">
    <property type="entry name" value="AT29763P-RELATED"/>
    <property type="match status" value="1"/>
</dbReference>
<dbReference type="PANTHER" id="PTHR43908:SF3">
    <property type="entry name" value="AT29763P-RELATED"/>
    <property type="match status" value="1"/>
</dbReference>
<dbReference type="CDD" id="cd06257">
    <property type="entry name" value="DnaJ"/>
    <property type="match status" value="1"/>
</dbReference>
<evidence type="ECO:0000259" key="1">
    <source>
        <dbReference type="PROSITE" id="PS50076"/>
    </source>
</evidence>
<dbReference type="InterPro" id="IPR051100">
    <property type="entry name" value="DnaJ_subfamily_B/C"/>
</dbReference>
<dbReference type="GO" id="GO:0071218">
    <property type="term" value="P:cellular response to misfolded protein"/>
    <property type="evidence" value="ECO:0007669"/>
    <property type="project" value="TreeGrafter"/>
</dbReference>
<sequence length="331" mass="37298">MAAGSLTREKALATLELSSEDGQALEQLRAQYKSLALKLHPDKNKAPQATERFKRVTLAYHYLISKEIPEQNWVEDQFEAYEADLEVLPLEKILEMALTGTDIAYVERLLKFGGSHRPPENFGVAPYPSFNAGTSLERRGTKDINARLLEDERTQAANAAAERELEDDVQQQRLRLDAEAEILRAKQTAQIQHEARSELEETKLETLCARPLPSVVSLEGILKELTRLLSYTAVQPDYAVEHCECRPADEDLEDDGTVWQICPHVKGRRERALQAGSHLKATRIAEPSKFWLPSTLVLPGKQLAFEVQQRDQFFKAQRANMCTQARPGVAP</sequence>
<reference evidence="2 3" key="1">
    <citation type="journal article" date="2015" name="Genome Biol. Evol.">
        <title>Comparative Genomics of a Bacterivorous Green Alga Reveals Evolutionary Causalities and Consequences of Phago-Mixotrophic Mode of Nutrition.</title>
        <authorList>
            <person name="Burns J.A."/>
            <person name="Paasch A."/>
            <person name="Narechania A."/>
            <person name="Kim E."/>
        </authorList>
    </citation>
    <scope>NUCLEOTIDE SEQUENCE [LARGE SCALE GENOMIC DNA]</scope>
    <source>
        <strain evidence="2 3">PLY_AMNH</strain>
    </source>
</reference>
<dbReference type="EMBL" id="LGRX02034762">
    <property type="protein sequence ID" value="KAK3236938.1"/>
    <property type="molecule type" value="Genomic_DNA"/>
</dbReference>
<dbReference type="InterPro" id="IPR036869">
    <property type="entry name" value="J_dom_sf"/>
</dbReference>
<dbReference type="AlphaFoldDB" id="A0AAE0BHY0"/>
<comment type="caution">
    <text evidence="2">The sequence shown here is derived from an EMBL/GenBank/DDBJ whole genome shotgun (WGS) entry which is preliminary data.</text>
</comment>
<dbReference type="PROSITE" id="PS50076">
    <property type="entry name" value="DNAJ_2"/>
    <property type="match status" value="1"/>
</dbReference>
<keyword evidence="3" id="KW-1185">Reference proteome</keyword>
<proteinExistence type="predicted"/>
<dbReference type="GO" id="GO:0005789">
    <property type="term" value="C:endoplasmic reticulum membrane"/>
    <property type="evidence" value="ECO:0007669"/>
    <property type="project" value="TreeGrafter"/>
</dbReference>
<protein>
    <recommendedName>
        <fullName evidence="1">J domain-containing protein</fullName>
    </recommendedName>
</protein>
<gene>
    <name evidence="2" type="ORF">CYMTET_52952</name>
</gene>
<organism evidence="2 3">
    <name type="scientific">Cymbomonas tetramitiformis</name>
    <dbReference type="NCBI Taxonomy" id="36881"/>
    <lineage>
        <taxon>Eukaryota</taxon>
        <taxon>Viridiplantae</taxon>
        <taxon>Chlorophyta</taxon>
        <taxon>Pyramimonadophyceae</taxon>
        <taxon>Pyramimonadales</taxon>
        <taxon>Pyramimonadaceae</taxon>
        <taxon>Cymbomonas</taxon>
    </lineage>
</organism>
<dbReference type="Gene3D" id="1.10.287.110">
    <property type="entry name" value="DnaJ domain"/>
    <property type="match status" value="1"/>
</dbReference>
<accession>A0AAE0BHY0</accession>
<dbReference type="SMART" id="SM00271">
    <property type="entry name" value="DnaJ"/>
    <property type="match status" value="1"/>
</dbReference>